<dbReference type="FunFam" id="1.20.58.2010:FF:000004">
    <property type="entry name" value="Rop guanine nucleotide exchange factor 1"/>
    <property type="match status" value="1"/>
</dbReference>
<protein>
    <submittedName>
        <fullName evidence="5">Rop guanine nucleotide exchange factor 1</fullName>
    </submittedName>
</protein>
<dbReference type="FunFam" id="1.20.58.2010:FF:000001">
    <property type="entry name" value="Rop guanine nucleotide exchange factor 14"/>
    <property type="match status" value="1"/>
</dbReference>
<evidence type="ECO:0000256" key="3">
    <source>
        <dbReference type="SAM" id="MobiDB-lite"/>
    </source>
</evidence>
<evidence type="ECO:0000259" key="4">
    <source>
        <dbReference type="PROSITE" id="PS51334"/>
    </source>
</evidence>
<gene>
    <name evidence="5" type="ORF">L484_010372</name>
</gene>
<dbReference type="InterPro" id="IPR038937">
    <property type="entry name" value="RopGEF"/>
</dbReference>
<dbReference type="OrthoDB" id="1053009at2759"/>
<proteinExistence type="predicted"/>
<evidence type="ECO:0000313" key="5">
    <source>
        <dbReference type="EMBL" id="EXC19357.1"/>
    </source>
</evidence>
<dbReference type="GO" id="GO:0005085">
    <property type="term" value="F:guanyl-nucleotide exchange factor activity"/>
    <property type="evidence" value="ECO:0007669"/>
    <property type="project" value="UniProtKB-UniRule"/>
</dbReference>
<dbReference type="Proteomes" id="UP000030645">
    <property type="component" value="Unassembled WGS sequence"/>
</dbReference>
<dbReference type="PANTHER" id="PTHR33101:SF1">
    <property type="entry name" value="ROP GUANINE NUCLEOTIDE EXCHANGE FACTOR 5"/>
    <property type="match status" value="1"/>
</dbReference>
<feature type="compositionally biased region" description="Basic residues" evidence="3">
    <location>
        <begin position="595"/>
        <end position="604"/>
    </location>
</feature>
<feature type="compositionally biased region" description="Low complexity" evidence="3">
    <location>
        <begin position="25"/>
        <end position="45"/>
    </location>
</feature>
<evidence type="ECO:0000256" key="1">
    <source>
        <dbReference type="ARBA" id="ARBA00022658"/>
    </source>
</evidence>
<dbReference type="Gene3D" id="1.20.58.2010">
    <property type="entry name" value="PRONE domain, subdomain 1"/>
    <property type="match status" value="2"/>
</dbReference>
<dbReference type="Pfam" id="PF03759">
    <property type="entry name" value="PRONE"/>
    <property type="match status" value="1"/>
</dbReference>
<feature type="region of interest" description="Disordered" evidence="3">
    <location>
        <begin position="15"/>
        <end position="63"/>
    </location>
</feature>
<dbReference type="KEGG" id="mnt:21393666"/>
<sequence>MEALDKKEMISVQKRKDGFEILGANNSNNNTESSLTESSETSSEVSTEDVKAKRSLSSSSPPRLGWPIRRADVRKSSVLGDEARDGKKSLIDSKFTDLSSKISEFEMMKERFAKLLLGEDMSGSGKGVCTALAISNAITNLCATIFGQLWRLEPLPSEKKVMWRREMEWLLSVSDHIVELIPSWQTFPDGTKLEVMTCRPRSDMFINLPALRKLDNMLLEILDSFVETEFWYVDQGVVAQDADGSASFRKSLQRQEEKWWLPVPRVPAGGLNENSRKQLNHTRECTNQILKAAMAINSITLAEMEVPDSYLEALPKSGRACLGDIIYRYITSDQFSSDCLLDCLDLSSEHVALEVANRVEASIYIWRRRAHSKPPTHPSRSTTKSSWDMVKDLMIDGDKRELLAERAESLLLCLKQRFPSLTQTNLDTSKIQSNKDVGKSILESYSRVLESLAFNIVARIDDLLYVDDLTKHSDKLSSAPKVSVITHKKVSISYPVPASSTPYKTASTTPSYSPAPLISPARGERTPFLHSNNNNNNNTKPQRRGFGVRRVLTNYLGVETKPRICGNSNEGSAPVTSSCGKENIEHRKEPTVRHNGSKLHKKNG</sequence>
<keyword evidence="1 2" id="KW-0344">Guanine-nucleotide releasing factor</keyword>
<reference evidence="6" key="1">
    <citation type="submission" date="2013-01" db="EMBL/GenBank/DDBJ databases">
        <title>Draft Genome Sequence of a Mulberry Tree, Morus notabilis C.K. Schneid.</title>
        <authorList>
            <person name="He N."/>
            <person name="Zhao S."/>
        </authorList>
    </citation>
    <scope>NUCLEOTIDE SEQUENCE</scope>
</reference>
<name>W9S7H8_9ROSA</name>
<dbReference type="AlphaFoldDB" id="W9S7H8"/>
<dbReference type="InterPro" id="IPR005512">
    <property type="entry name" value="PRONE_dom"/>
</dbReference>
<feature type="compositionally biased region" description="Basic and acidic residues" evidence="3">
    <location>
        <begin position="582"/>
        <end position="592"/>
    </location>
</feature>
<accession>W9S7H8</accession>
<feature type="domain" description="PRONE" evidence="4">
    <location>
        <begin position="95"/>
        <end position="477"/>
    </location>
</feature>
<dbReference type="eggNOG" id="ENOG502QPIY">
    <property type="taxonomic scope" value="Eukaryota"/>
</dbReference>
<feature type="region of interest" description="Disordered" evidence="3">
    <location>
        <begin position="563"/>
        <end position="604"/>
    </location>
</feature>
<dbReference type="EMBL" id="KE345859">
    <property type="protein sequence ID" value="EXC19357.1"/>
    <property type="molecule type" value="Genomic_DNA"/>
</dbReference>
<evidence type="ECO:0000256" key="2">
    <source>
        <dbReference type="PROSITE-ProRule" id="PRU00663"/>
    </source>
</evidence>
<dbReference type="PANTHER" id="PTHR33101">
    <property type="entry name" value="ROP GUANINE NUCLEOTIDE EXCHANGE FACTOR 1"/>
    <property type="match status" value="1"/>
</dbReference>
<dbReference type="PROSITE" id="PS51334">
    <property type="entry name" value="PRONE"/>
    <property type="match status" value="1"/>
</dbReference>
<dbReference type="STRING" id="981085.W9S7H8"/>
<evidence type="ECO:0000313" key="6">
    <source>
        <dbReference type="Proteomes" id="UP000030645"/>
    </source>
</evidence>
<feature type="compositionally biased region" description="Polar residues" evidence="3">
    <location>
        <begin position="566"/>
        <end position="580"/>
    </location>
</feature>
<organism evidence="5 6">
    <name type="scientific">Morus notabilis</name>
    <dbReference type="NCBI Taxonomy" id="981085"/>
    <lineage>
        <taxon>Eukaryota</taxon>
        <taxon>Viridiplantae</taxon>
        <taxon>Streptophyta</taxon>
        <taxon>Embryophyta</taxon>
        <taxon>Tracheophyta</taxon>
        <taxon>Spermatophyta</taxon>
        <taxon>Magnoliopsida</taxon>
        <taxon>eudicotyledons</taxon>
        <taxon>Gunneridae</taxon>
        <taxon>Pentapetalae</taxon>
        <taxon>rosids</taxon>
        <taxon>fabids</taxon>
        <taxon>Rosales</taxon>
        <taxon>Moraceae</taxon>
        <taxon>Moreae</taxon>
        <taxon>Morus</taxon>
    </lineage>
</organism>
<keyword evidence="6" id="KW-1185">Reference proteome</keyword>
<dbReference type="GO" id="GO:0005886">
    <property type="term" value="C:plasma membrane"/>
    <property type="evidence" value="ECO:0007669"/>
    <property type="project" value="UniProtKB-ARBA"/>
</dbReference>